<comment type="caution">
    <text evidence="2">The sequence shown here is derived from an EMBL/GenBank/DDBJ whole genome shotgun (WGS) entry which is preliminary data.</text>
</comment>
<sequence length="304" mass="33374">MPAAWRIAMPGGNSDVALFRISPFRLPRLACVAACVWLIGGEPAWAGAPRSGGVSVATTEATAGADSKLGTGRVEQTPNTAENPAVNVERKPFAADFSAQVAMTQALLVEQRRMEALMTGHVAQNSLPGQSDIHDRFQQVYGLAIEAPAYDQLLNDIRSQIGEETYSRLLWTYFDIKALDVSINARLAEYDQALRQWMQDTQQRWGLDQRFAFLGVSELENRMEVSTDLGPVPILSPTHAGGKAVLDIRQNPNGVAEGGINEDGFVARLIKLFTIKNFVLLSLVVFSLGLLFRGFRFLVRQRNA</sequence>
<keyword evidence="3" id="KW-1185">Reference proteome</keyword>
<keyword evidence="1" id="KW-1133">Transmembrane helix</keyword>
<dbReference type="AlphaFoldDB" id="A0A177N407"/>
<dbReference type="EMBL" id="LUUK01000226">
    <property type="protein sequence ID" value="OAI11870.1"/>
    <property type="molecule type" value="Genomic_DNA"/>
</dbReference>
<organism evidence="2 3">
    <name type="scientific">Methylomonas koyamae</name>
    <dbReference type="NCBI Taxonomy" id="702114"/>
    <lineage>
        <taxon>Bacteria</taxon>
        <taxon>Pseudomonadati</taxon>
        <taxon>Pseudomonadota</taxon>
        <taxon>Gammaproteobacteria</taxon>
        <taxon>Methylococcales</taxon>
        <taxon>Methylococcaceae</taxon>
        <taxon>Methylomonas</taxon>
    </lineage>
</organism>
<reference evidence="3" key="1">
    <citation type="submission" date="2016-03" db="EMBL/GenBank/DDBJ databases">
        <authorList>
            <person name="Heylen K."/>
            <person name="De Vos P."/>
            <person name="Vekeman B."/>
        </authorList>
    </citation>
    <scope>NUCLEOTIDE SEQUENCE [LARGE SCALE GENOMIC DNA]</scope>
    <source>
        <strain evidence="3">R-45383</strain>
    </source>
</reference>
<accession>A0A177N407</accession>
<name>A0A177N407_9GAMM</name>
<gene>
    <name evidence="2" type="ORF">A1355_15360</name>
</gene>
<evidence type="ECO:0000256" key="1">
    <source>
        <dbReference type="SAM" id="Phobius"/>
    </source>
</evidence>
<protein>
    <submittedName>
        <fullName evidence="2">Uncharacterized protein</fullName>
    </submittedName>
</protein>
<keyword evidence="1" id="KW-0812">Transmembrane</keyword>
<evidence type="ECO:0000313" key="2">
    <source>
        <dbReference type="EMBL" id="OAI11870.1"/>
    </source>
</evidence>
<proteinExistence type="predicted"/>
<dbReference type="Proteomes" id="UP000077628">
    <property type="component" value="Unassembled WGS sequence"/>
</dbReference>
<evidence type="ECO:0000313" key="3">
    <source>
        <dbReference type="Proteomes" id="UP000077628"/>
    </source>
</evidence>
<feature type="transmembrane region" description="Helical" evidence="1">
    <location>
        <begin position="278"/>
        <end position="299"/>
    </location>
</feature>
<keyword evidence="1" id="KW-0472">Membrane</keyword>
<dbReference type="STRING" id="702114.A1355_15360"/>